<evidence type="ECO:0000256" key="1">
    <source>
        <dbReference type="SAM" id="MobiDB-lite"/>
    </source>
</evidence>
<accession>A0ABD1XSP4</accession>
<name>A0ABD1XSP4_9MARC</name>
<reference evidence="2 3" key="1">
    <citation type="submission" date="2024-09" db="EMBL/GenBank/DDBJ databases">
        <title>Chromosome-scale assembly of Riccia fluitans.</title>
        <authorList>
            <person name="Paukszto L."/>
            <person name="Sawicki J."/>
            <person name="Karawczyk K."/>
            <person name="Piernik-Szablinska J."/>
            <person name="Szczecinska M."/>
            <person name="Mazdziarz M."/>
        </authorList>
    </citation>
    <scope>NUCLEOTIDE SEQUENCE [LARGE SCALE GENOMIC DNA]</scope>
    <source>
        <strain evidence="2">Rf_01</strain>
        <tissue evidence="2">Aerial parts of the thallus</tissue>
    </source>
</reference>
<dbReference type="AlphaFoldDB" id="A0ABD1XSP4"/>
<comment type="caution">
    <text evidence="2">The sequence shown here is derived from an EMBL/GenBank/DDBJ whole genome shotgun (WGS) entry which is preliminary data.</text>
</comment>
<dbReference type="EMBL" id="JBHFFA010000007">
    <property type="protein sequence ID" value="KAL2610916.1"/>
    <property type="molecule type" value="Genomic_DNA"/>
</dbReference>
<keyword evidence="3" id="KW-1185">Reference proteome</keyword>
<dbReference type="Proteomes" id="UP001605036">
    <property type="component" value="Unassembled WGS sequence"/>
</dbReference>
<protein>
    <recommendedName>
        <fullName evidence="4">Reverse transcriptase RNase H-like domain-containing protein</fullName>
    </recommendedName>
</protein>
<proteinExistence type="predicted"/>
<organism evidence="2 3">
    <name type="scientific">Riccia fluitans</name>
    <dbReference type="NCBI Taxonomy" id="41844"/>
    <lineage>
        <taxon>Eukaryota</taxon>
        <taxon>Viridiplantae</taxon>
        <taxon>Streptophyta</taxon>
        <taxon>Embryophyta</taxon>
        <taxon>Marchantiophyta</taxon>
        <taxon>Marchantiopsida</taxon>
        <taxon>Marchantiidae</taxon>
        <taxon>Marchantiales</taxon>
        <taxon>Ricciaceae</taxon>
        <taxon>Riccia</taxon>
    </lineage>
</organism>
<evidence type="ECO:0008006" key="4">
    <source>
        <dbReference type="Google" id="ProtNLM"/>
    </source>
</evidence>
<gene>
    <name evidence="2" type="ORF">R1flu_022608</name>
</gene>
<evidence type="ECO:0000313" key="3">
    <source>
        <dbReference type="Proteomes" id="UP001605036"/>
    </source>
</evidence>
<evidence type="ECO:0000313" key="2">
    <source>
        <dbReference type="EMBL" id="KAL2610916.1"/>
    </source>
</evidence>
<sequence>MKAERNYLIGAEVIVETDCLPLLGMITNCSTPDITMLNWIAYSKSVNPEFKHIAGKENVVADMLSRTWYDGEEEMIEEYEDVGEEFYFVIEVGVNSGVGFREDLYEDEWLDIGRYLQKLCRDTQLKLMAEFHESLWAGHRGMWTTYNKLKWVIDLVTMLVGLWGMRYLVLVREDLSNQVEGRDFKTKAIEGICRFLLEDVIFKYGCVGKVTASRGKLDVAEAKEIFQREMGKDFKRRNGEAEFKGIPDEGKEDLEDKVT</sequence>
<feature type="region of interest" description="Disordered" evidence="1">
    <location>
        <begin position="238"/>
        <end position="259"/>
    </location>
</feature>